<dbReference type="PROSITE" id="PS00678">
    <property type="entry name" value="WD_REPEATS_1"/>
    <property type="match status" value="1"/>
</dbReference>
<dbReference type="InterPro" id="IPR008271">
    <property type="entry name" value="Ser/Thr_kinase_AS"/>
</dbReference>
<keyword evidence="2" id="KW-0677">Repeat</keyword>
<dbReference type="PANTHER" id="PTHR19879">
    <property type="entry name" value="TRANSCRIPTION INITIATION FACTOR TFIID"/>
    <property type="match status" value="1"/>
</dbReference>
<feature type="domain" description="Protein kinase" evidence="8">
    <location>
        <begin position="16"/>
        <end position="266"/>
    </location>
</feature>
<reference evidence="9 10" key="1">
    <citation type="journal article" date="2019" name="Int. J. Syst. Evol. Microbiol.">
        <title>The Global Catalogue of Microorganisms (GCM) 10K type strain sequencing project: providing services to taxonomists for standard genome sequencing and annotation.</title>
        <authorList>
            <consortium name="The Broad Institute Genomics Platform"/>
            <consortium name="The Broad Institute Genome Sequencing Center for Infectious Disease"/>
            <person name="Wu L."/>
            <person name="Ma J."/>
        </authorList>
    </citation>
    <scope>NUCLEOTIDE SEQUENCE [LARGE SCALE GENOMIC DNA]</scope>
    <source>
        <strain evidence="9 10">JCM 4565</strain>
    </source>
</reference>
<accession>A0ABN0XZC9</accession>
<comment type="caution">
    <text evidence="9">The sequence shown here is derived from an EMBL/GenBank/DDBJ whole genome shotgun (WGS) entry which is preliminary data.</text>
</comment>
<dbReference type="Proteomes" id="UP001500063">
    <property type="component" value="Unassembled WGS sequence"/>
</dbReference>
<dbReference type="SMART" id="SM00320">
    <property type="entry name" value="WD40"/>
    <property type="match status" value="5"/>
</dbReference>
<dbReference type="Gene3D" id="1.10.510.10">
    <property type="entry name" value="Transferase(Phosphotransferase) domain 1"/>
    <property type="match status" value="1"/>
</dbReference>
<keyword evidence="3 6" id="KW-0547">Nucleotide-binding</keyword>
<feature type="repeat" description="WD" evidence="5">
    <location>
        <begin position="476"/>
        <end position="520"/>
    </location>
</feature>
<proteinExistence type="predicted"/>
<organism evidence="9 10">
    <name type="scientific">Streptomyces blastmyceticus</name>
    <dbReference type="NCBI Taxonomy" id="68180"/>
    <lineage>
        <taxon>Bacteria</taxon>
        <taxon>Bacillati</taxon>
        <taxon>Actinomycetota</taxon>
        <taxon>Actinomycetes</taxon>
        <taxon>Kitasatosporales</taxon>
        <taxon>Streptomycetaceae</taxon>
        <taxon>Streptomyces</taxon>
    </lineage>
</organism>
<dbReference type="EMBL" id="BAAABW010000039">
    <property type="protein sequence ID" value="GAA0377902.1"/>
    <property type="molecule type" value="Genomic_DNA"/>
</dbReference>
<dbReference type="PROSITE" id="PS50082">
    <property type="entry name" value="WD_REPEATS_2"/>
    <property type="match status" value="3"/>
</dbReference>
<evidence type="ECO:0000256" key="1">
    <source>
        <dbReference type="ARBA" id="ARBA00022574"/>
    </source>
</evidence>
<dbReference type="InterPro" id="IPR001680">
    <property type="entry name" value="WD40_rpt"/>
</dbReference>
<dbReference type="PANTHER" id="PTHR19879:SF9">
    <property type="entry name" value="TRANSCRIPTION INITIATION FACTOR TFIID SUBUNIT 5"/>
    <property type="match status" value="1"/>
</dbReference>
<keyword evidence="1 5" id="KW-0853">WD repeat</keyword>
<evidence type="ECO:0000256" key="7">
    <source>
        <dbReference type="SAM" id="MobiDB-lite"/>
    </source>
</evidence>
<dbReference type="Gene3D" id="2.130.10.10">
    <property type="entry name" value="YVTN repeat-like/Quinoprotein amine dehydrogenase"/>
    <property type="match status" value="3"/>
</dbReference>
<dbReference type="InterPro" id="IPR000719">
    <property type="entry name" value="Prot_kinase_dom"/>
</dbReference>
<dbReference type="InterPro" id="IPR011009">
    <property type="entry name" value="Kinase-like_dom_sf"/>
</dbReference>
<feature type="region of interest" description="Disordered" evidence="7">
    <location>
        <begin position="282"/>
        <end position="301"/>
    </location>
</feature>
<dbReference type="PROSITE" id="PS50294">
    <property type="entry name" value="WD_REPEATS_REGION"/>
    <property type="match status" value="2"/>
</dbReference>
<keyword evidence="10" id="KW-1185">Reference proteome</keyword>
<dbReference type="Pfam" id="PF00400">
    <property type="entry name" value="WD40"/>
    <property type="match status" value="4"/>
</dbReference>
<dbReference type="CDD" id="cd14014">
    <property type="entry name" value="STKc_PknB_like"/>
    <property type="match status" value="1"/>
</dbReference>
<protein>
    <recommendedName>
        <fullName evidence="8">Protein kinase domain-containing protein</fullName>
    </recommendedName>
</protein>
<dbReference type="RefSeq" id="WP_344123700.1">
    <property type="nucleotide sequence ID" value="NZ_BAAABW010000039.1"/>
</dbReference>
<dbReference type="PROSITE" id="PS00107">
    <property type="entry name" value="PROTEIN_KINASE_ATP"/>
    <property type="match status" value="1"/>
</dbReference>
<dbReference type="PROSITE" id="PS50011">
    <property type="entry name" value="PROTEIN_KINASE_DOM"/>
    <property type="match status" value="1"/>
</dbReference>
<dbReference type="SUPFAM" id="SSF56112">
    <property type="entry name" value="Protein kinase-like (PK-like)"/>
    <property type="match status" value="1"/>
</dbReference>
<dbReference type="CDD" id="cd00200">
    <property type="entry name" value="WD40"/>
    <property type="match status" value="1"/>
</dbReference>
<evidence type="ECO:0000256" key="3">
    <source>
        <dbReference type="ARBA" id="ARBA00022741"/>
    </source>
</evidence>
<dbReference type="PROSITE" id="PS00108">
    <property type="entry name" value="PROTEIN_KINASE_ST"/>
    <property type="match status" value="1"/>
</dbReference>
<evidence type="ECO:0000256" key="4">
    <source>
        <dbReference type="ARBA" id="ARBA00022840"/>
    </source>
</evidence>
<evidence type="ECO:0000256" key="2">
    <source>
        <dbReference type="ARBA" id="ARBA00022737"/>
    </source>
</evidence>
<dbReference type="InterPro" id="IPR011047">
    <property type="entry name" value="Quinoprotein_ADH-like_sf"/>
</dbReference>
<dbReference type="Gene3D" id="3.30.200.20">
    <property type="entry name" value="Phosphorylase Kinase, domain 1"/>
    <property type="match status" value="1"/>
</dbReference>
<feature type="binding site" evidence="6">
    <location>
        <position position="44"/>
    </location>
    <ligand>
        <name>ATP</name>
        <dbReference type="ChEBI" id="CHEBI:30616"/>
    </ligand>
</feature>
<dbReference type="InterPro" id="IPR019775">
    <property type="entry name" value="WD40_repeat_CS"/>
</dbReference>
<dbReference type="InterPro" id="IPR017441">
    <property type="entry name" value="Protein_kinase_ATP_BS"/>
</dbReference>
<keyword evidence="4 6" id="KW-0067">ATP-binding</keyword>
<evidence type="ECO:0000256" key="6">
    <source>
        <dbReference type="PROSITE-ProRule" id="PRU10141"/>
    </source>
</evidence>
<dbReference type="InterPro" id="IPR015943">
    <property type="entry name" value="WD40/YVTN_repeat-like_dom_sf"/>
</dbReference>
<evidence type="ECO:0000313" key="10">
    <source>
        <dbReference type="Proteomes" id="UP001500063"/>
    </source>
</evidence>
<evidence type="ECO:0000259" key="8">
    <source>
        <dbReference type="PROSITE" id="PS50011"/>
    </source>
</evidence>
<dbReference type="SMART" id="SM00220">
    <property type="entry name" value="S_TKc"/>
    <property type="match status" value="1"/>
</dbReference>
<dbReference type="SUPFAM" id="SSF50998">
    <property type="entry name" value="Quinoprotein alcohol dehydrogenase-like"/>
    <property type="match status" value="1"/>
</dbReference>
<evidence type="ECO:0000313" key="9">
    <source>
        <dbReference type="EMBL" id="GAA0377902.1"/>
    </source>
</evidence>
<dbReference type="Pfam" id="PF00069">
    <property type="entry name" value="Pkinase"/>
    <property type="match status" value="1"/>
</dbReference>
<sequence length="662" mass="68718">MVEPLGPGDPRRVGPYQLEGRLGAGGMGQVYLAASPGGRKVAVKVIRPELAATPQFRARFAREVDAARQVGGFHTAQVVDADPGAESPWLVTAYIPGATLQQVVAERGPLAPEVVLRLGAGLAEGLAAIHNCGLVHRDLKPGNVILAEDGPRIIDFGIAHDQGAETMTRTGAVIGTYAYMSPEQIRADRAGPASDVFALGSVLAFAATGRSPFDATTVPAIVHRVTSEPPRLDGLFGGLRDLVTACLAKDPAERPSTADVLTRLSVTGAGAPPAVAFNDLPTAPGAAPTAPAAAPTTSPAAPAKALPRRTLLFGGMAATATAAAAVPAYFLWRASGTDADPTKPVTRLSGHTSEIDCLAFAPDGKTLASGGYDNTVRLWDVATGRTITTYQGHTSNVMSLAFSPDGHTLYSGAFDKTLRRWDLRTGRPMSVAASYDGQNDYVNCLASSPDGATLAVGVGSRVELMTQSTGRVFATLTGHTGSMNHIAFSPDGRTVASVASEAAGGRIWLWAADTGRHLKTLTIEGRDHFNWVMFSPDGKTVAGAGPGVHLWDLASERHTATLTDAHPYVHTAAYRPGKAMIAGAGGVREPNTHDNTGKTVSLWDLSTGRVTTTLTGTMPESRMDTSISALAISPDGGTLAAALNQVGATVESAVSIQLWKLP</sequence>
<evidence type="ECO:0000256" key="5">
    <source>
        <dbReference type="PROSITE-ProRule" id="PRU00221"/>
    </source>
</evidence>
<feature type="repeat" description="WD" evidence="5">
    <location>
        <begin position="390"/>
        <end position="431"/>
    </location>
</feature>
<gene>
    <name evidence="9" type="ORF">GCM10010319_65550</name>
</gene>
<feature type="repeat" description="WD" evidence="5">
    <location>
        <begin position="348"/>
        <end position="389"/>
    </location>
</feature>
<name>A0ABN0XZC9_9ACTN</name>